<dbReference type="EMBL" id="VJMJ01000345">
    <property type="protein sequence ID" value="KAF0722165.1"/>
    <property type="molecule type" value="Genomic_DNA"/>
</dbReference>
<proteinExistence type="predicted"/>
<organism evidence="2 3">
    <name type="scientific">Aphanomyces euteiches</name>
    <dbReference type="NCBI Taxonomy" id="100861"/>
    <lineage>
        <taxon>Eukaryota</taxon>
        <taxon>Sar</taxon>
        <taxon>Stramenopiles</taxon>
        <taxon>Oomycota</taxon>
        <taxon>Saprolegniomycetes</taxon>
        <taxon>Saprolegniales</taxon>
        <taxon>Verrucalvaceae</taxon>
        <taxon>Aphanomyces</taxon>
    </lineage>
</organism>
<dbReference type="Gene3D" id="6.10.140.530">
    <property type="match status" value="1"/>
</dbReference>
<reference evidence="2 3" key="1">
    <citation type="submission" date="2019-07" db="EMBL/GenBank/DDBJ databases">
        <title>Genomics analysis of Aphanomyces spp. identifies a new class of oomycete effector associated with host adaptation.</title>
        <authorList>
            <person name="Gaulin E."/>
        </authorList>
    </citation>
    <scope>NUCLEOTIDE SEQUENCE [LARGE SCALE GENOMIC DNA]</scope>
    <source>
        <strain evidence="2 3">ATCC 201684</strain>
    </source>
</reference>
<dbReference type="Proteomes" id="UP000481153">
    <property type="component" value="Unassembled WGS sequence"/>
</dbReference>
<evidence type="ECO:0000259" key="1">
    <source>
        <dbReference type="Pfam" id="PF03457"/>
    </source>
</evidence>
<name>A0A6G0W542_9STRA</name>
<dbReference type="InterPro" id="IPR005114">
    <property type="entry name" value="Helicase_assoc"/>
</dbReference>
<dbReference type="PANTHER" id="PTHR37066:SF1">
    <property type="entry name" value="LNS2_PITP DOMAIN-CONTAINING PROTEIN"/>
    <property type="match status" value="1"/>
</dbReference>
<keyword evidence="3" id="KW-1185">Reference proteome</keyword>
<feature type="domain" description="Helicase-associated" evidence="1">
    <location>
        <begin position="79"/>
        <end position="149"/>
    </location>
</feature>
<accession>A0A6G0W542</accession>
<evidence type="ECO:0000313" key="3">
    <source>
        <dbReference type="Proteomes" id="UP000481153"/>
    </source>
</evidence>
<feature type="domain" description="Helicase-associated" evidence="1">
    <location>
        <begin position="3"/>
        <end position="72"/>
    </location>
</feature>
<comment type="caution">
    <text evidence="2">The sequence shown here is derived from an EMBL/GenBank/DDBJ whole genome shotgun (WGS) entry which is preliminary data.</text>
</comment>
<evidence type="ECO:0000313" key="2">
    <source>
        <dbReference type="EMBL" id="KAF0722165.1"/>
    </source>
</evidence>
<protein>
    <recommendedName>
        <fullName evidence="1">Helicase-associated domain-containing protein</fullName>
    </recommendedName>
</protein>
<dbReference type="Pfam" id="PF03457">
    <property type="entry name" value="HA"/>
    <property type="match status" value="2"/>
</dbReference>
<dbReference type="PANTHER" id="PTHR37066">
    <property type="entry name" value="HELICASE-ASSOCIATED"/>
    <property type="match status" value="1"/>
</dbReference>
<dbReference type="AlphaFoldDB" id="A0A6G0W542"/>
<dbReference type="VEuPathDB" id="FungiDB:AeMF1_015695"/>
<gene>
    <name evidence="2" type="ORF">Ae201684_018645</name>
</gene>
<sequence length="401" mass="46915">MRAWEENLEALRIYKSIHGNLKVSTTFKVKMGDVEWPEKLWGKKLGYSVGTLRKQEETMDPERREILDAMGFIWDAVQANWEKNLLALETYKAIHGNLLVKTTFVVPDQDPAWPKATWNMKLGYLVASCRRIKDSLPPKIRDDLNTMGFVWKVMDKGTGPAPPPRFSIAKQNQILEIVQNQYKLQDHTRFTTLPNPFKVPSSSEWPQHLQGYSVDVSRFRRAYRLGLLDASIVATLDEMRFVWDDSQHQWRFLMKALEIFKKIYGHVNVHQGFEVPEEDPEWPNYLWGMKLGTRVGTIRFGHTKLTLEKRQELEKMNFIWDANELHRNVILLALKTYKEIYENLSVPSKFVVPSDAPEWPPELAGMKLGAVYHHLRVRRATMSDELKKRLEEFGFEWIDKS</sequence>